<keyword evidence="8" id="KW-0597">Phosphoprotein</keyword>
<dbReference type="EC" id="3.1.26.11" evidence="6"/>
<accession>A0A2D4PDN1</accession>
<keyword evidence="17" id="KW-0539">Nucleus</keyword>
<evidence type="ECO:0000256" key="9">
    <source>
        <dbReference type="ARBA" id="ARBA00022694"/>
    </source>
</evidence>
<evidence type="ECO:0000256" key="13">
    <source>
        <dbReference type="ARBA" id="ARBA00022801"/>
    </source>
</evidence>
<evidence type="ECO:0000256" key="25">
    <source>
        <dbReference type="SAM" id="MobiDB-lite"/>
    </source>
</evidence>
<dbReference type="InterPro" id="IPR036866">
    <property type="entry name" value="RibonucZ/Hydroxyglut_hydro"/>
</dbReference>
<evidence type="ECO:0000256" key="11">
    <source>
        <dbReference type="ARBA" id="ARBA00022723"/>
    </source>
</evidence>
<evidence type="ECO:0000256" key="4">
    <source>
        <dbReference type="ARBA" id="ARBA00004436"/>
    </source>
</evidence>
<evidence type="ECO:0000256" key="24">
    <source>
        <dbReference type="ARBA" id="ARBA00047136"/>
    </source>
</evidence>
<feature type="domain" description="tRNase Z endonuclease" evidence="26">
    <location>
        <begin position="62"/>
        <end position="119"/>
    </location>
</feature>
<comment type="similarity">
    <text evidence="5">Belongs to the RNase Z family.</text>
</comment>
<keyword evidence="15" id="KW-0809">Transit peptide</keyword>
<reference evidence="27" key="2">
    <citation type="submission" date="2017-11" db="EMBL/GenBank/DDBJ databases">
        <title>Coralsnake Venomics: Analyses of Venom Gland Transcriptomes and Proteomes of Six Brazilian Taxa.</title>
        <authorList>
            <person name="Aird S.D."/>
            <person name="Jorge da Silva N."/>
            <person name="Qiu L."/>
            <person name="Villar-Briones A."/>
            <person name="Aparecida-Saddi V."/>
            <person name="Campos-Telles M.P."/>
            <person name="Grau M."/>
            <person name="Mikheyev A.S."/>
        </authorList>
    </citation>
    <scope>NUCLEOTIDE SEQUENCE</scope>
    <source>
        <tissue evidence="27">Venom_gland</tissue>
    </source>
</reference>
<comment type="catalytic activity">
    <reaction evidence="1">
        <text>Endonucleolytic cleavage of RNA, removing extra 3' nucleotides from tRNA precursor, generating 3' termini of tRNAs. A 3'-hydroxy group is left at the tRNA terminus and a 5'-phosphoryl group is left at the trailer molecule.</text>
        <dbReference type="EC" id="3.1.26.11"/>
    </reaction>
</comment>
<evidence type="ECO:0000256" key="7">
    <source>
        <dbReference type="ARBA" id="ARBA00013357"/>
    </source>
</evidence>
<evidence type="ECO:0000259" key="26">
    <source>
        <dbReference type="Pfam" id="PF13691"/>
    </source>
</evidence>
<keyword evidence="13" id="KW-0378">Hydrolase</keyword>
<evidence type="ECO:0000313" key="27">
    <source>
        <dbReference type="EMBL" id="LAB55608.1"/>
    </source>
</evidence>
<proteinExistence type="inferred from homology"/>
<evidence type="ECO:0000256" key="1">
    <source>
        <dbReference type="ARBA" id="ARBA00000402"/>
    </source>
</evidence>
<dbReference type="SUPFAM" id="SSF56281">
    <property type="entry name" value="Metallo-hydrolase/oxidoreductase"/>
    <property type="match status" value="2"/>
</dbReference>
<dbReference type="InterPro" id="IPR027794">
    <property type="entry name" value="tRNase_Z_dom"/>
</dbReference>
<keyword evidence="11" id="KW-0479">Metal-binding</keyword>
<comment type="subcellular location">
    <subcellularLocation>
        <location evidence="4">Mitochondrion matrix</location>
        <location evidence="4">Mitochondrion nucleoid</location>
    </subcellularLocation>
    <subcellularLocation>
        <location evidence="3">Nucleus</location>
    </subcellularLocation>
</comment>
<evidence type="ECO:0000256" key="19">
    <source>
        <dbReference type="ARBA" id="ARBA00030689"/>
    </source>
</evidence>
<keyword evidence="18" id="KW-1135">Mitochondrion nucleoid</keyword>
<keyword evidence="14" id="KW-0862">Zinc</keyword>
<name>A0A2D4PDN1_MICSU</name>
<feature type="compositionally biased region" description="Basic and acidic residues" evidence="25">
    <location>
        <begin position="197"/>
        <end position="212"/>
    </location>
</feature>
<evidence type="ECO:0000256" key="5">
    <source>
        <dbReference type="ARBA" id="ARBA00007823"/>
    </source>
</evidence>
<evidence type="ECO:0000256" key="23">
    <source>
        <dbReference type="ARBA" id="ARBA00046098"/>
    </source>
</evidence>
<dbReference type="GO" id="GO:1990180">
    <property type="term" value="P:mitochondrial tRNA 3'-end processing"/>
    <property type="evidence" value="ECO:0007669"/>
    <property type="project" value="TreeGrafter"/>
</dbReference>
<feature type="compositionally biased region" description="Basic and acidic residues" evidence="25">
    <location>
        <begin position="223"/>
        <end position="232"/>
    </location>
</feature>
<dbReference type="InterPro" id="IPR047151">
    <property type="entry name" value="RNZ2-like"/>
</dbReference>
<dbReference type="GO" id="GO:0042781">
    <property type="term" value="F:3'-tRNA processing endoribonuclease activity"/>
    <property type="evidence" value="ECO:0007669"/>
    <property type="project" value="UniProtKB-EC"/>
</dbReference>
<dbReference type="CDD" id="cd07718">
    <property type="entry name" value="RNaseZ_ELAC1_ELAC2-C-term-like_MBL-fold"/>
    <property type="match status" value="1"/>
</dbReference>
<dbReference type="FunFam" id="3.60.15.10:FF:000014">
    <property type="entry name" value="Zinc phosphodiesterase ELAC protein 2"/>
    <property type="match status" value="1"/>
</dbReference>
<dbReference type="GO" id="GO:0046872">
    <property type="term" value="F:metal ion binding"/>
    <property type="evidence" value="ECO:0007669"/>
    <property type="project" value="UniProtKB-KW"/>
</dbReference>
<reference evidence="27" key="1">
    <citation type="submission" date="2017-07" db="EMBL/GenBank/DDBJ databases">
        <authorList>
            <person name="Mikheyev A."/>
            <person name="Grau M."/>
        </authorList>
    </citation>
    <scope>NUCLEOTIDE SEQUENCE</scope>
    <source>
        <tissue evidence="27">Venom_gland</tissue>
    </source>
</reference>
<keyword evidence="9" id="KW-0819">tRNA processing</keyword>
<protein>
    <recommendedName>
        <fullName evidence="7">Zinc phosphodiesterase ELAC protein 2</fullName>
        <ecNumber evidence="6">3.1.26.11</ecNumber>
    </recommendedName>
    <alternativeName>
        <fullName evidence="22">ElaC homolog protein 2</fullName>
    </alternativeName>
    <alternativeName>
        <fullName evidence="20">Ribonuclease Z 2</fullName>
    </alternativeName>
    <alternativeName>
        <fullName evidence="21">tRNA 3 endonuclease 2</fullName>
    </alternativeName>
    <alternativeName>
        <fullName evidence="19">tRNase Z 2</fullName>
    </alternativeName>
</protein>
<feature type="region of interest" description="Disordered" evidence="25">
    <location>
        <begin position="800"/>
        <end position="832"/>
    </location>
</feature>
<evidence type="ECO:0000256" key="21">
    <source>
        <dbReference type="ARBA" id="ARBA00032104"/>
    </source>
</evidence>
<keyword evidence="12" id="KW-0255">Endonuclease</keyword>
<organism evidence="27">
    <name type="scientific">Micrurus surinamensis</name>
    <name type="common">Surinam coral snake</name>
    <dbReference type="NCBI Taxonomy" id="129470"/>
    <lineage>
        <taxon>Eukaryota</taxon>
        <taxon>Metazoa</taxon>
        <taxon>Chordata</taxon>
        <taxon>Craniata</taxon>
        <taxon>Vertebrata</taxon>
        <taxon>Euteleostomi</taxon>
        <taxon>Lepidosauria</taxon>
        <taxon>Squamata</taxon>
        <taxon>Bifurcata</taxon>
        <taxon>Unidentata</taxon>
        <taxon>Episquamata</taxon>
        <taxon>Toxicofera</taxon>
        <taxon>Serpentes</taxon>
        <taxon>Colubroidea</taxon>
        <taxon>Elapidae</taxon>
        <taxon>Elapinae</taxon>
        <taxon>Micrurus</taxon>
    </lineage>
</organism>
<dbReference type="Gene3D" id="3.60.15.10">
    <property type="entry name" value="Ribonuclease Z/Hydroxyacylglutathione hydrolase-like"/>
    <property type="match status" value="2"/>
</dbReference>
<evidence type="ECO:0000256" key="12">
    <source>
        <dbReference type="ARBA" id="ARBA00022759"/>
    </source>
</evidence>
<comment type="subunit">
    <text evidence="24">Homodimer. Interacts with PTCD1.</text>
</comment>
<evidence type="ECO:0000256" key="15">
    <source>
        <dbReference type="ARBA" id="ARBA00022946"/>
    </source>
</evidence>
<evidence type="ECO:0000256" key="14">
    <source>
        <dbReference type="ARBA" id="ARBA00022833"/>
    </source>
</evidence>
<dbReference type="GO" id="GO:0005634">
    <property type="term" value="C:nucleus"/>
    <property type="evidence" value="ECO:0007669"/>
    <property type="project" value="UniProtKB-SubCell"/>
</dbReference>
<dbReference type="Pfam" id="PF13691">
    <property type="entry name" value="Lactamase_B_4"/>
    <property type="match status" value="1"/>
</dbReference>
<sequence length="832" mass="94007">MRRPSLSYMWKHLLGVTARAMSGGGAHLQRPPKDPLRHLRTREKRHGAIDRKGPNTVYVQVVAGGSRDMGAAVYVFSEYNRYLFNCGEGIQRLMQEHKLKVAHLDNIFLTRMNWANVGGLSGMLLTLKETRVPKCILSGPPQLQKYLEAIRVFAGSMKGMEIVVQSFLAPEYEDETMIVQQVPLVAKADCEQRIHSDSKSLIDEDDQKHISRPESPSDMNKQSPDRTGSRRQILERDPSLVVAYVCKVHPKKGTFLVLKAKELGLPIGNAAIAPIITAVKNGENIVFEGKEILAEELCTPPEPSVVFIVLECPHEGFIDAVCENSTLLRYQQENPENSVALIVHITPDSVLKDSRYKQWLESFGENTQHLILNENCKSIHHLHSYRIQSQLNYIHPKIFPLLKNHHPSKEEEAEFSVPVTQGECLLKYQLRPKREWQKDALFNYNPAEYVAEALQLPDFQDSVQTCHESLLVKPATSETQDCYPEIVFLGTGSAVPMKIRNVSSTLVNISSTQSVLLDCGEGTFGQLCRHYGDEIDKMLCNIAAVFVSHIHADHHTGLLNILLQRHRALVSHGESHNPLLLVAPTILKTWLHQYHDNCQEILGYTKMIPAQFLKENANVFKPNAKVYIESLMEKCNFREFQTCEVRHCKNAFGCSMVHKSGWKVVYSGDTMPCASLVDMGKDASLLIHEATLEDGMEEEAIEKTHSTTSQAVEVGMRMNAKFIMLNHFSQRYAKIPLFSEDSSEKIGIAFDHMQVCFEDFDAIPKLILPLKALFADEIEEMEERREKRELRYLKEAFKASQTVVGDRSPAKTKLEQTEDSVGAPNKKLKTTN</sequence>
<evidence type="ECO:0000256" key="6">
    <source>
        <dbReference type="ARBA" id="ARBA00012477"/>
    </source>
</evidence>
<keyword evidence="16" id="KW-0496">Mitochondrion</keyword>
<evidence type="ECO:0000256" key="10">
    <source>
        <dbReference type="ARBA" id="ARBA00022722"/>
    </source>
</evidence>
<dbReference type="Pfam" id="PF23023">
    <property type="entry name" value="Anti-Pycsar_Apyc1"/>
    <property type="match status" value="1"/>
</dbReference>
<evidence type="ECO:0000256" key="8">
    <source>
        <dbReference type="ARBA" id="ARBA00022553"/>
    </source>
</evidence>
<evidence type="ECO:0000256" key="22">
    <source>
        <dbReference type="ARBA" id="ARBA00032616"/>
    </source>
</evidence>
<dbReference type="CDD" id="cd16296">
    <property type="entry name" value="RNaseZ_ELAC2-N-term-like_MBL-fold"/>
    <property type="match status" value="1"/>
</dbReference>
<evidence type="ECO:0000256" key="17">
    <source>
        <dbReference type="ARBA" id="ARBA00023242"/>
    </source>
</evidence>
<dbReference type="PANTHER" id="PTHR12553:SF49">
    <property type="entry name" value="ZINC PHOSPHODIESTERASE ELAC PROTEIN 2"/>
    <property type="match status" value="1"/>
</dbReference>
<evidence type="ECO:0000256" key="18">
    <source>
        <dbReference type="ARBA" id="ARBA00023271"/>
    </source>
</evidence>
<keyword evidence="10" id="KW-0540">Nuclease</keyword>
<dbReference type="EMBL" id="IACN01061445">
    <property type="protein sequence ID" value="LAB55608.1"/>
    <property type="molecule type" value="Transcribed_RNA"/>
</dbReference>
<evidence type="ECO:0000256" key="20">
    <source>
        <dbReference type="ARBA" id="ARBA00030729"/>
    </source>
</evidence>
<dbReference type="PANTHER" id="PTHR12553">
    <property type="entry name" value="ZINC PHOSPHODIESTERASE ELAC PROTEIN 2"/>
    <property type="match status" value="1"/>
</dbReference>
<evidence type="ECO:0000256" key="16">
    <source>
        <dbReference type="ARBA" id="ARBA00023128"/>
    </source>
</evidence>
<evidence type="ECO:0000256" key="3">
    <source>
        <dbReference type="ARBA" id="ARBA00004123"/>
    </source>
</evidence>
<feature type="region of interest" description="Disordered" evidence="25">
    <location>
        <begin position="197"/>
        <end position="232"/>
    </location>
</feature>
<dbReference type="AlphaFoldDB" id="A0A2D4PDN1"/>
<dbReference type="GO" id="GO:0042645">
    <property type="term" value="C:mitochondrial nucleoid"/>
    <property type="evidence" value="ECO:0007669"/>
    <property type="project" value="UniProtKB-SubCell"/>
</dbReference>
<evidence type="ECO:0000256" key="2">
    <source>
        <dbReference type="ARBA" id="ARBA00001947"/>
    </source>
</evidence>
<comment type="cofactor">
    <cofactor evidence="2">
        <name>Zn(2+)</name>
        <dbReference type="ChEBI" id="CHEBI:29105"/>
    </cofactor>
</comment>
<comment type="function">
    <text evidence="23">Zinc phosphodiesterase, which displays mitochondrial tRNA 3'-processing endonuclease activity. Involved in tRNA maturation, by removing a 3'-trailer from precursor tRNA. Associates with mitochondrial DNA complexes at the nucleoids to initiate RNA processing and ribosome assembly.</text>
</comment>